<organism evidence="4 5">
    <name type="scientific">Fimbriimonas ginsengisoli Gsoil 348</name>
    <dbReference type="NCBI Taxonomy" id="661478"/>
    <lineage>
        <taxon>Bacteria</taxon>
        <taxon>Bacillati</taxon>
        <taxon>Armatimonadota</taxon>
        <taxon>Fimbriimonadia</taxon>
        <taxon>Fimbriimonadales</taxon>
        <taxon>Fimbriimonadaceae</taxon>
        <taxon>Fimbriimonas</taxon>
    </lineage>
</organism>
<dbReference type="SMART" id="SM01208">
    <property type="entry name" value="G5"/>
    <property type="match status" value="1"/>
</dbReference>
<sequence length="476" mass="50692">MNKLVFGLVLAIGGTTSVLCITAARHEDTIRPNTKVGPVDVGGMTPEEASRTLRIWWEGEKLNKLTLKMPNGKTKLPPMKPGELGLTLDDVASVKSLPLQSFLGDAKAVVTKSDFTPEQHAPIFKSTGESLDAVAKVVRQSVGPNRPASVHWVKGAVVRHPEVAGVALDTNALPARVAAAVMGDHTVEIPLTEGAKHIPDAELSKIKEVVSEFSTRFSARNRPRSSNIRLAASKIDGVVLMPGETFSFNSVVGRRTLRAGFKLAGVYKNGQHDTGIGGGICQVSTTLFNSALFANLAIQRRSNHSLPVPYVPLGRDATVDYGNLDLEFKNTYQSPIALSALYVPGRLTFRVLGTKQPGVSVKVIQTGHRSWAAGTERVFDSSLPSGRTRVVKPGSTGHSVTTYRCVYENGKLVRRERIGFSRYGGDPTIIAVGTGAAPIPSQKPATIAPPTTPAPGNDQAPTTPESEPIDAGFGMS</sequence>
<dbReference type="STRING" id="661478.OP10G_3430"/>
<dbReference type="Gene3D" id="2.20.230.10">
    <property type="entry name" value="Resuscitation-promoting factor rpfb"/>
    <property type="match status" value="1"/>
</dbReference>
<protein>
    <submittedName>
        <fullName evidence="4">VanW family protein</fullName>
    </submittedName>
</protein>
<dbReference type="EMBL" id="CP007139">
    <property type="protein sequence ID" value="AIE86798.1"/>
    <property type="molecule type" value="Genomic_DNA"/>
</dbReference>
<proteinExistence type="predicted"/>
<dbReference type="InterPro" id="IPR011098">
    <property type="entry name" value="G5_dom"/>
</dbReference>
<accession>A0A068NTB7</accession>
<name>A0A068NTB7_FIMGI</name>
<dbReference type="HOGENOM" id="CLU_011572_2_1_0"/>
<feature type="domain" description="G5" evidence="3">
    <location>
        <begin position="357"/>
        <end position="436"/>
    </location>
</feature>
<reference evidence="4 5" key="1">
    <citation type="journal article" date="2014" name="PLoS ONE">
        <title>The first complete genome sequence of the class fimbriimonadia in the phylum armatimonadetes.</title>
        <authorList>
            <person name="Hu Z.Y."/>
            <person name="Wang Y.Z."/>
            <person name="Im W.T."/>
            <person name="Wang S.Y."/>
            <person name="Zhao G.P."/>
            <person name="Zheng H.J."/>
            <person name="Quan Z.X."/>
        </authorList>
    </citation>
    <scope>NUCLEOTIDE SEQUENCE [LARGE SCALE GENOMIC DNA]</scope>
    <source>
        <strain evidence="4">Gsoil 348</strain>
    </source>
</reference>
<keyword evidence="5" id="KW-1185">Reference proteome</keyword>
<dbReference type="Pfam" id="PF07501">
    <property type="entry name" value="G5"/>
    <property type="match status" value="1"/>
</dbReference>
<evidence type="ECO:0000256" key="2">
    <source>
        <dbReference type="SAM" id="MobiDB-lite"/>
    </source>
</evidence>
<dbReference type="RefSeq" id="WP_025229266.1">
    <property type="nucleotide sequence ID" value="NZ_CP007139.1"/>
</dbReference>
<dbReference type="PANTHER" id="PTHR35788:SF1">
    <property type="entry name" value="EXPORTED PROTEIN"/>
    <property type="match status" value="1"/>
</dbReference>
<evidence type="ECO:0000256" key="1">
    <source>
        <dbReference type="ARBA" id="ARBA00022729"/>
    </source>
</evidence>
<evidence type="ECO:0000259" key="3">
    <source>
        <dbReference type="PROSITE" id="PS51109"/>
    </source>
</evidence>
<dbReference type="InterPro" id="IPR007391">
    <property type="entry name" value="Vancomycin_resist_VanW"/>
</dbReference>
<keyword evidence="1" id="KW-0732">Signal</keyword>
<evidence type="ECO:0000313" key="4">
    <source>
        <dbReference type="EMBL" id="AIE86798.1"/>
    </source>
</evidence>
<evidence type="ECO:0000313" key="5">
    <source>
        <dbReference type="Proteomes" id="UP000027982"/>
    </source>
</evidence>
<feature type="region of interest" description="Disordered" evidence="2">
    <location>
        <begin position="437"/>
        <end position="476"/>
    </location>
</feature>
<dbReference type="KEGG" id="fgi:OP10G_3430"/>
<dbReference type="Proteomes" id="UP000027982">
    <property type="component" value="Chromosome"/>
</dbReference>
<dbReference type="OrthoDB" id="9797191at2"/>
<gene>
    <name evidence="4" type="ORF">OP10G_3430</name>
</gene>
<dbReference type="AlphaFoldDB" id="A0A068NTB7"/>
<dbReference type="Pfam" id="PF04294">
    <property type="entry name" value="VanW"/>
    <property type="match status" value="1"/>
</dbReference>
<dbReference type="PROSITE" id="PS51109">
    <property type="entry name" value="G5"/>
    <property type="match status" value="1"/>
</dbReference>
<dbReference type="InterPro" id="IPR052913">
    <property type="entry name" value="Glycopeptide_resist_protein"/>
</dbReference>
<dbReference type="PANTHER" id="PTHR35788">
    <property type="entry name" value="EXPORTED PROTEIN-RELATED"/>
    <property type="match status" value="1"/>
</dbReference>
<dbReference type="eggNOG" id="COG2720">
    <property type="taxonomic scope" value="Bacteria"/>
</dbReference>